<dbReference type="Pfam" id="PF04542">
    <property type="entry name" value="Sigma70_r2"/>
    <property type="match status" value="1"/>
</dbReference>
<reference evidence="8" key="1">
    <citation type="submission" date="2020-05" db="EMBL/GenBank/DDBJ databases">
        <authorList>
            <person name="Chiriac C."/>
            <person name="Salcher M."/>
            <person name="Ghai R."/>
            <person name="Kavagutti S V."/>
        </authorList>
    </citation>
    <scope>NUCLEOTIDE SEQUENCE</scope>
</reference>
<dbReference type="NCBIfam" id="TIGR02937">
    <property type="entry name" value="sigma70-ECF"/>
    <property type="match status" value="1"/>
</dbReference>
<dbReference type="GO" id="GO:0003677">
    <property type="term" value="F:DNA binding"/>
    <property type="evidence" value="ECO:0007669"/>
    <property type="project" value="UniProtKB-KW"/>
</dbReference>
<dbReference type="InterPro" id="IPR036388">
    <property type="entry name" value="WH-like_DNA-bd_sf"/>
</dbReference>
<evidence type="ECO:0000256" key="1">
    <source>
        <dbReference type="ARBA" id="ARBA00010641"/>
    </source>
</evidence>
<dbReference type="InterPro" id="IPR013249">
    <property type="entry name" value="RNA_pol_sigma70_r4_t2"/>
</dbReference>
<dbReference type="PANTHER" id="PTHR43133">
    <property type="entry name" value="RNA POLYMERASE ECF-TYPE SIGMA FACTO"/>
    <property type="match status" value="1"/>
</dbReference>
<gene>
    <name evidence="8" type="ORF">UFOPK1493_00461</name>
</gene>
<dbReference type="PANTHER" id="PTHR43133:SF50">
    <property type="entry name" value="ECF RNA POLYMERASE SIGMA FACTOR SIGM"/>
    <property type="match status" value="1"/>
</dbReference>
<protein>
    <submittedName>
        <fullName evidence="8">Unannotated protein</fullName>
    </submittedName>
</protein>
<name>A0A6J6BVV9_9ZZZZ</name>
<dbReference type="GO" id="GO:0006352">
    <property type="term" value="P:DNA-templated transcription initiation"/>
    <property type="evidence" value="ECO:0007669"/>
    <property type="project" value="InterPro"/>
</dbReference>
<evidence type="ECO:0000256" key="3">
    <source>
        <dbReference type="ARBA" id="ARBA00023082"/>
    </source>
</evidence>
<evidence type="ECO:0000256" key="2">
    <source>
        <dbReference type="ARBA" id="ARBA00023015"/>
    </source>
</evidence>
<dbReference type="CDD" id="cd06171">
    <property type="entry name" value="Sigma70_r4"/>
    <property type="match status" value="1"/>
</dbReference>
<keyword evidence="4" id="KW-0238">DNA-binding</keyword>
<dbReference type="SUPFAM" id="SSF88659">
    <property type="entry name" value="Sigma3 and sigma4 domains of RNA polymerase sigma factors"/>
    <property type="match status" value="1"/>
</dbReference>
<dbReference type="Gene3D" id="1.10.1740.10">
    <property type="match status" value="1"/>
</dbReference>
<feature type="domain" description="RNA polymerase sigma factor 70 region 4 type 2" evidence="7">
    <location>
        <begin position="116"/>
        <end position="167"/>
    </location>
</feature>
<dbReference type="SUPFAM" id="SSF88946">
    <property type="entry name" value="Sigma2 domain of RNA polymerase sigma factors"/>
    <property type="match status" value="1"/>
</dbReference>
<dbReference type="InterPro" id="IPR013325">
    <property type="entry name" value="RNA_pol_sigma_r2"/>
</dbReference>
<dbReference type="Pfam" id="PF08281">
    <property type="entry name" value="Sigma70_r4_2"/>
    <property type="match status" value="1"/>
</dbReference>
<keyword evidence="5" id="KW-0804">Transcription</keyword>
<feature type="domain" description="RNA polymerase sigma-70 region 2" evidence="6">
    <location>
        <begin position="41"/>
        <end position="92"/>
    </location>
</feature>
<dbReference type="EMBL" id="CAEZSR010000009">
    <property type="protein sequence ID" value="CAB4543340.1"/>
    <property type="molecule type" value="Genomic_DNA"/>
</dbReference>
<evidence type="ECO:0000259" key="7">
    <source>
        <dbReference type="Pfam" id="PF08281"/>
    </source>
</evidence>
<sequence length="175" mass="19174">MDVIDEPSLRKAGVPFPAESQFEQFYRSTRDGCLRAVVVATGGGGDAEELVAEAYARAWARWAELNTHPSPAAWIVRTAVNLQRDRHRRDQRGLRLLPRIAESGAAPAVQLAVDPAVLDALRRLPQRQREVVAYRVLLGLPTNRCAEILGIGEGSVATHLHRALAALRRSGVMTP</sequence>
<keyword evidence="3" id="KW-0731">Sigma factor</keyword>
<dbReference type="InterPro" id="IPR007627">
    <property type="entry name" value="RNA_pol_sigma70_r2"/>
</dbReference>
<organism evidence="8">
    <name type="scientific">freshwater metagenome</name>
    <dbReference type="NCBI Taxonomy" id="449393"/>
    <lineage>
        <taxon>unclassified sequences</taxon>
        <taxon>metagenomes</taxon>
        <taxon>ecological metagenomes</taxon>
    </lineage>
</organism>
<keyword evidence="2" id="KW-0805">Transcription regulation</keyword>
<evidence type="ECO:0000259" key="6">
    <source>
        <dbReference type="Pfam" id="PF04542"/>
    </source>
</evidence>
<comment type="similarity">
    <text evidence="1">Belongs to the sigma-70 factor family. ECF subfamily.</text>
</comment>
<proteinExistence type="inferred from homology"/>
<dbReference type="InterPro" id="IPR014284">
    <property type="entry name" value="RNA_pol_sigma-70_dom"/>
</dbReference>
<evidence type="ECO:0000313" key="8">
    <source>
        <dbReference type="EMBL" id="CAB4543340.1"/>
    </source>
</evidence>
<evidence type="ECO:0000256" key="5">
    <source>
        <dbReference type="ARBA" id="ARBA00023163"/>
    </source>
</evidence>
<dbReference type="Gene3D" id="1.10.10.10">
    <property type="entry name" value="Winged helix-like DNA-binding domain superfamily/Winged helix DNA-binding domain"/>
    <property type="match status" value="1"/>
</dbReference>
<evidence type="ECO:0000256" key="4">
    <source>
        <dbReference type="ARBA" id="ARBA00023125"/>
    </source>
</evidence>
<accession>A0A6J6BVV9</accession>
<dbReference type="InterPro" id="IPR013324">
    <property type="entry name" value="RNA_pol_sigma_r3/r4-like"/>
</dbReference>
<dbReference type="GO" id="GO:0016987">
    <property type="term" value="F:sigma factor activity"/>
    <property type="evidence" value="ECO:0007669"/>
    <property type="project" value="UniProtKB-KW"/>
</dbReference>
<dbReference type="AlphaFoldDB" id="A0A6J6BVV9"/>
<dbReference type="InterPro" id="IPR039425">
    <property type="entry name" value="RNA_pol_sigma-70-like"/>
</dbReference>